<dbReference type="EMBL" id="BMWV01000006">
    <property type="protein sequence ID" value="GGY45250.1"/>
    <property type="molecule type" value="Genomic_DNA"/>
</dbReference>
<feature type="domain" description="Immunity MXAN-0049 protein" evidence="1">
    <location>
        <begin position="60"/>
        <end position="182"/>
    </location>
</feature>
<dbReference type="AlphaFoldDB" id="A0A411WSB9"/>
<protein>
    <recommendedName>
        <fullName evidence="1">Immunity MXAN-0049 protein domain-containing protein</fullName>
    </recommendedName>
</protein>
<dbReference type="RefSeq" id="WP_131143644.1">
    <property type="nucleotide sequence ID" value="NZ_BMWV01000006.1"/>
</dbReference>
<evidence type="ECO:0000313" key="5">
    <source>
        <dbReference type="Proteomes" id="UP000628442"/>
    </source>
</evidence>
<evidence type="ECO:0000259" key="1">
    <source>
        <dbReference type="Pfam" id="PF07791"/>
    </source>
</evidence>
<accession>A0A411WSB9</accession>
<dbReference type="Proteomes" id="UP000628442">
    <property type="component" value="Unassembled WGS sequence"/>
</dbReference>
<evidence type="ECO:0000313" key="4">
    <source>
        <dbReference type="Proteomes" id="UP000292307"/>
    </source>
</evidence>
<name>A0A411WSB9_9BURK</name>
<keyword evidence="4" id="KW-1185">Reference proteome</keyword>
<dbReference type="Pfam" id="PF07791">
    <property type="entry name" value="Imm11"/>
    <property type="match status" value="1"/>
</dbReference>
<sequence length="190" mass="21721">MYYVLSVSDDYPDNYYFKYDHAGSPNYLSFKSARLVGDLSLQPTFRLNGKIGIDRLMEHDFFMSDGGDFISPKFAELIRAFAPNDVQLIEATVFINNKKINRFYIANILHSVACIDMKKSIYKPLIKSDPGGPKSFTRYEFIENSLESHDIVRCKEDLETIVVSEDLVQACNRAAIKGIEFLRNGVSDYE</sequence>
<evidence type="ECO:0000313" key="3">
    <source>
        <dbReference type="EMBL" id="QBH99488.1"/>
    </source>
</evidence>
<reference evidence="3 4" key="2">
    <citation type="submission" date="2019-02" db="EMBL/GenBank/DDBJ databases">
        <title>Draft Genome Sequences of Six Type Strains of the Genus Massilia.</title>
        <authorList>
            <person name="Miess H."/>
            <person name="Frediansyhah A."/>
            <person name="Gross H."/>
        </authorList>
    </citation>
    <scope>NUCLEOTIDE SEQUENCE [LARGE SCALE GENOMIC DNA]</scope>
    <source>
        <strain evidence="3 4">DSM 17472</strain>
    </source>
</reference>
<evidence type="ECO:0000313" key="2">
    <source>
        <dbReference type="EMBL" id="GGY45250.1"/>
    </source>
</evidence>
<dbReference type="OrthoDB" id="9154424at2"/>
<reference evidence="2" key="1">
    <citation type="journal article" date="2014" name="Int. J. Syst. Evol. Microbiol.">
        <title>Complete genome sequence of Corynebacterium casei LMG S-19264T (=DSM 44701T), isolated from a smear-ripened cheese.</title>
        <authorList>
            <consortium name="US DOE Joint Genome Institute (JGI-PGF)"/>
            <person name="Walter F."/>
            <person name="Albersmeier A."/>
            <person name="Kalinowski J."/>
            <person name="Ruckert C."/>
        </authorList>
    </citation>
    <scope>NUCLEOTIDE SEQUENCE</scope>
    <source>
        <strain evidence="2">KCTC 12343</strain>
    </source>
</reference>
<dbReference type="Proteomes" id="UP000292307">
    <property type="component" value="Chromosome"/>
</dbReference>
<gene>
    <name evidence="3" type="ORF">EYF70_00530</name>
    <name evidence="2" type="ORF">GCM10007387_29060</name>
</gene>
<proteinExistence type="predicted"/>
<organism evidence="2 5">
    <name type="scientific">Pseudoduganella albidiflava</name>
    <dbReference type="NCBI Taxonomy" id="321983"/>
    <lineage>
        <taxon>Bacteria</taxon>
        <taxon>Pseudomonadati</taxon>
        <taxon>Pseudomonadota</taxon>
        <taxon>Betaproteobacteria</taxon>
        <taxon>Burkholderiales</taxon>
        <taxon>Oxalobacteraceae</taxon>
        <taxon>Telluria group</taxon>
        <taxon>Pseudoduganella</taxon>
    </lineage>
</organism>
<reference evidence="2" key="3">
    <citation type="submission" date="2022-12" db="EMBL/GenBank/DDBJ databases">
        <authorList>
            <person name="Sun Q."/>
            <person name="Kim S."/>
        </authorList>
    </citation>
    <scope>NUCLEOTIDE SEQUENCE</scope>
    <source>
        <strain evidence="2">KCTC 12343</strain>
    </source>
</reference>
<dbReference type="EMBL" id="CP036401">
    <property type="protein sequence ID" value="QBH99488.1"/>
    <property type="molecule type" value="Genomic_DNA"/>
</dbReference>
<dbReference type="InterPro" id="IPR012433">
    <property type="entry name" value="Imm11"/>
</dbReference>